<name>A0A7Y2H230_UNCEI</name>
<evidence type="ECO:0000256" key="5">
    <source>
        <dbReference type="ARBA" id="ARBA00023237"/>
    </source>
</evidence>
<feature type="signal peptide" evidence="9">
    <location>
        <begin position="1"/>
        <end position="29"/>
    </location>
</feature>
<dbReference type="InterPro" id="IPR013355">
    <property type="entry name" value="Pilus_4_PilQ"/>
</dbReference>
<evidence type="ECO:0000259" key="11">
    <source>
        <dbReference type="Pfam" id="PF03958"/>
    </source>
</evidence>
<protein>
    <submittedName>
        <fullName evidence="12">Type IV pilus secretin PilQ</fullName>
    </submittedName>
</protein>
<dbReference type="Pfam" id="PF03958">
    <property type="entry name" value="Secretin_N"/>
    <property type="match status" value="1"/>
</dbReference>
<feature type="compositionally biased region" description="Acidic residues" evidence="8">
    <location>
        <begin position="152"/>
        <end position="165"/>
    </location>
</feature>
<dbReference type="PANTHER" id="PTHR30604">
    <property type="entry name" value="PROTEIN TRANSPORT PROTEIN HOFQ"/>
    <property type="match status" value="1"/>
</dbReference>
<evidence type="ECO:0000256" key="4">
    <source>
        <dbReference type="ARBA" id="ARBA00023136"/>
    </source>
</evidence>
<feature type="region of interest" description="Disordered" evidence="8">
    <location>
        <begin position="138"/>
        <end position="165"/>
    </location>
</feature>
<evidence type="ECO:0000256" key="7">
    <source>
        <dbReference type="RuleBase" id="RU004004"/>
    </source>
</evidence>
<dbReference type="AlphaFoldDB" id="A0A7Y2H230"/>
<evidence type="ECO:0000256" key="3">
    <source>
        <dbReference type="ARBA" id="ARBA00022729"/>
    </source>
</evidence>
<organism evidence="12 13">
    <name type="scientific">Eiseniibacteriota bacterium</name>
    <dbReference type="NCBI Taxonomy" id="2212470"/>
    <lineage>
        <taxon>Bacteria</taxon>
        <taxon>Candidatus Eiseniibacteriota</taxon>
    </lineage>
</organism>
<dbReference type="InterPro" id="IPR051808">
    <property type="entry name" value="Type_IV_pilus_biogenesis"/>
</dbReference>
<feature type="domain" description="Type II/III secretion system secretin-like" evidence="10">
    <location>
        <begin position="446"/>
        <end position="602"/>
    </location>
</feature>
<comment type="subcellular location">
    <subcellularLocation>
        <location evidence="7">Cell outer membrane</location>
    </subcellularLocation>
    <subcellularLocation>
        <location evidence="1">Membrane</location>
    </subcellularLocation>
</comment>
<dbReference type="Proteomes" id="UP000547674">
    <property type="component" value="Unassembled WGS sequence"/>
</dbReference>
<accession>A0A7Y2H230</accession>
<comment type="similarity">
    <text evidence="6">Belongs to the bacterial secretin family.</text>
</comment>
<gene>
    <name evidence="12" type="primary">pilQ</name>
    <name evidence="12" type="ORF">HKN21_05850</name>
</gene>
<evidence type="ECO:0000259" key="10">
    <source>
        <dbReference type="Pfam" id="PF00263"/>
    </source>
</evidence>
<dbReference type="Gene3D" id="2.60.40.3500">
    <property type="match status" value="1"/>
</dbReference>
<dbReference type="Pfam" id="PF00263">
    <property type="entry name" value="Secretin"/>
    <property type="match status" value="1"/>
</dbReference>
<keyword evidence="3 9" id="KW-0732">Signal</keyword>
<evidence type="ECO:0000256" key="8">
    <source>
        <dbReference type="SAM" id="MobiDB-lite"/>
    </source>
</evidence>
<feature type="domain" description="NolW-like" evidence="11">
    <location>
        <begin position="318"/>
        <end position="379"/>
    </location>
</feature>
<proteinExistence type="inferred from homology"/>
<reference evidence="12 13" key="1">
    <citation type="submission" date="2020-03" db="EMBL/GenBank/DDBJ databases">
        <title>Metabolic flexibility allows generalist bacteria to become dominant in a frequently disturbed ecosystem.</title>
        <authorList>
            <person name="Chen Y.-J."/>
            <person name="Leung P.M."/>
            <person name="Bay S.K."/>
            <person name="Hugenholtz P."/>
            <person name="Kessler A.J."/>
            <person name="Shelley G."/>
            <person name="Waite D.W."/>
            <person name="Cook P.L."/>
            <person name="Greening C."/>
        </authorList>
    </citation>
    <scope>NUCLEOTIDE SEQUENCE [LARGE SCALE GENOMIC DNA]</scope>
    <source>
        <strain evidence="12">SS_bin_28</strain>
    </source>
</reference>
<evidence type="ECO:0000313" key="12">
    <source>
        <dbReference type="EMBL" id="NNF06263.1"/>
    </source>
</evidence>
<dbReference type="GO" id="GO:0009279">
    <property type="term" value="C:cell outer membrane"/>
    <property type="evidence" value="ECO:0007669"/>
    <property type="project" value="UniProtKB-SubCell"/>
</dbReference>
<sequence>MMHRKLGMIAGVFALLAVGTLAAAPMALAATLTDVSVSSEGKVTKIHVSLDAAIDFDHFTLSDPDRFVLDCIGVENVTMDAMPAGSGLAKSFQADVWKGAGDHSVTRIMIDLSGSAEADVQATEGGIVVTLMPEKVDSWTEGESNGEWSEGNAEEVMDSAEEAEESDSFELTAAEEEFEFAMPVRPTYDANYERGNAPSVTSFEAPKDEGLGSRGGSRVSLDVQGADISTVLRSISEYSGANIVVGYDVRQTVTAPVSFHLKNVPWGDALEMVLQSAKLWYREDNGIIRVDTEENLRQEELDRGTAAKQLEDIMPLTTRIVNVIYASARELARPVSKSLTSRGVIEVDHRTNSLVVTDINSRVDACVEMIQHLDSQTPQVEIVAKLVEVDARYTRDLGVLWGASNLSAQGGSAEVSAGSNSVVDPGGSVRFGLVRSWGEISSVLSALESENKANIISNPRITTVNNREAKILVGKKIPLIVLDEAGNAVTQLITIGITLLVNPHINDNNRITLDLHPEVSDLSSQATVQGGVIINTSEADTRVMVGNGETAVIGGLIRSNESTFERGLPILRDLPIVGGLFGGSSTTKEKRELLIFVTPRIVSSFANHGG</sequence>
<evidence type="ECO:0000313" key="13">
    <source>
        <dbReference type="Proteomes" id="UP000547674"/>
    </source>
</evidence>
<dbReference type="PRINTS" id="PR00811">
    <property type="entry name" value="BCTERIALGSPD"/>
</dbReference>
<evidence type="ECO:0000256" key="9">
    <source>
        <dbReference type="SAM" id="SignalP"/>
    </source>
</evidence>
<evidence type="ECO:0000256" key="1">
    <source>
        <dbReference type="ARBA" id="ARBA00004370"/>
    </source>
</evidence>
<evidence type="ECO:0000256" key="2">
    <source>
        <dbReference type="ARBA" id="ARBA00022448"/>
    </source>
</evidence>
<dbReference type="EMBL" id="JABDJR010000220">
    <property type="protein sequence ID" value="NNF06263.1"/>
    <property type="molecule type" value="Genomic_DNA"/>
</dbReference>
<dbReference type="InterPro" id="IPR004846">
    <property type="entry name" value="T2SS/T3SS_dom"/>
</dbReference>
<feature type="chain" id="PRO_5031201523" evidence="9">
    <location>
        <begin position="30"/>
        <end position="610"/>
    </location>
</feature>
<evidence type="ECO:0000256" key="6">
    <source>
        <dbReference type="RuleBase" id="RU004003"/>
    </source>
</evidence>
<dbReference type="GO" id="GO:0009306">
    <property type="term" value="P:protein secretion"/>
    <property type="evidence" value="ECO:0007669"/>
    <property type="project" value="InterPro"/>
</dbReference>
<dbReference type="Gene3D" id="3.30.1370.120">
    <property type="match status" value="1"/>
</dbReference>
<keyword evidence="5" id="KW-0998">Cell outer membrane</keyword>
<feature type="compositionally biased region" description="Low complexity" evidence="8">
    <location>
        <begin position="139"/>
        <end position="151"/>
    </location>
</feature>
<dbReference type="InterPro" id="IPR005644">
    <property type="entry name" value="NolW-like"/>
</dbReference>
<comment type="caution">
    <text evidence="12">The sequence shown here is derived from an EMBL/GenBank/DDBJ whole genome shotgun (WGS) entry which is preliminary data.</text>
</comment>
<keyword evidence="2 7" id="KW-0813">Transport</keyword>
<keyword evidence="4" id="KW-0472">Membrane</keyword>
<dbReference type="NCBIfam" id="TIGR02515">
    <property type="entry name" value="IV_pilus_PilQ"/>
    <property type="match status" value="1"/>
</dbReference>
<dbReference type="InterPro" id="IPR038591">
    <property type="entry name" value="NolW-like_sf"/>
</dbReference>
<dbReference type="PANTHER" id="PTHR30604:SF1">
    <property type="entry name" value="DNA UTILIZATION PROTEIN HOFQ"/>
    <property type="match status" value="1"/>
</dbReference>
<dbReference type="Gene3D" id="3.30.1370.130">
    <property type="match status" value="1"/>
</dbReference>
<dbReference type="InterPro" id="IPR001775">
    <property type="entry name" value="GspD/PilQ"/>
</dbReference>